<accession>A0ACD3B5U2</accession>
<keyword evidence="2" id="KW-1185">Reference proteome</keyword>
<organism evidence="1 2">
    <name type="scientific">Pluteus cervinus</name>
    <dbReference type="NCBI Taxonomy" id="181527"/>
    <lineage>
        <taxon>Eukaryota</taxon>
        <taxon>Fungi</taxon>
        <taxon>Dikarya</taxon>
        <taxon>Basidiomycota</taxon>
        <taxon>Agaricomycotina</taxon>
        <taxon>Agaricomycetes</taxon>
        <taxon>Agaricomycetidae</taxon>
        <taxon>Agaricales</taxon>
        <taxon>Pluteineae</taxon>
        <taxon>Pluteaceae</taxon>
        <taxon>Pluteus</taxon>
    </lineage>
</organism>
<evidence type="ECO:0000313" key="1">
    <source>
        <dbReference type="EMBL" id="TFK73024.1"/>
    </source>
</evidence>
<name>A0ACD3B5U2_9AGAR</name>
<sequence length="136" mass="16283">MERVDPGRGSRRVRYRTQNVDIELDMHLSIAKALPMRKCWPPVRPYERDLWRCNWTTSPEVLDRLTRPLRDLNEDYVEINDHHRARASRWIEVPGFDWSEQWLYGQQTSTVRSQLQSTGMQRYSHQRTPQVSSDNS</sequence>
<proteinExistence type="predicted"/>
<evidence type="ECO:0000313" key="2">
    <source>
        <dbReference type="Proteomes" id="UP000308600"/>
    </source>
</evidence>
<protein>
    <submittedName>
        <fullName evidence="1">Uncharacterized protein</fullName>
    </submittedName>
</protein>
<reference evidence="1 2" key="1">
    <citation type="journal article" date="2019" name="Nat. Ecol. Evol.">
        <title>Megaphylogeny resolves global patterns of mushroom evolution.</title>
        <authorList>
            <person name="Varga T."/>
            <person name="Krizsan K."/>
            <person name="Foldi C."/>
            <person name="Dima B."/>
            <person name="Sanchez-Garcia M."/>
            <person name="Sanchez-Ramirez S."/>
            <person name="Szollosi G.J."/>
            <person name="Szarkandi J.G."/>
            <person name="Papp V."/>
            <person name="Albert L."/>
            <person name="Andreopoulos W."/>
            <person name="Angelini C."/>
            <person name="Antonin V."/>
            <person name="Barry K.W."/>
            <person name="Bougher N.L."/>
            <person name="Buchanan P."/>
            <person name="Buyck B."/>
            <person name="Bense V."/>
            <person name="Catcheside P."/>
            <person name="Chovatia M."/>
            <person name="Cooper J."/>
            <person name="Damon W."/>
            <person name="Desjardin D."/>
            <person name="Finy P."/>
            <person name="Geml J."/>
            <person name="Haridas S."/>
            <person name="Hughes K."/>
            <person name="Justo A."/>
            <person name="Karasinski D."/>
            <person name="Kautmanova I."/>
            <person name="Kiss B."/>
            <person name="Kocsube S."/>
            <person name="Kotiranta H."/>
            <person name="LaButti K.M."/>
            <person name="Lechner B.E."/>
            <person name="Liimatainen K."/>
            <person name="Lipzen A."/>
            <person name="Lukacs Z."/>
            <person name="Mihaltcheva S."/>
            <person name="Morgado L.N."/>
            <person name="Niskanen T."/>
            <person name="Noordeloos M.E."/>
            <person name="Ohm R.A."/>
            <person name="Ortiz-Santana B."/>
            <person name="Ovrebo C."/>
            <person name="Racz N."/>
            <person name="Riley R."/>
            <person name="Savchenko A."/>
            <person name="Shiryaev A."/>
            <person name="Soop K."/>
            <person name="Spirin V."/>
            <person name="Szebenyi C."/>
            <person name="Tomsovsky M."/>
            <person name="Tulloss R.E."/>
            <person name="Uehling J."/>
            <person name="Grigoriev I.V."/>
            <person name="Vagvolgyi C."/>
            <person name="Papp T."/>
            <person name="Martin F.M."/>
            <person name="Miettinen O."/>
            <person name="Hibbett D.S."/>
            <person name="Nagy L.G."/>
        </authorList>
    </citation>
    <scope>NUCLEOTIDE SEQUENCE [LARGE SCALE GENOMIC DNA]</scope>
    <source>
        <strain evidence="1 2">NL-1719</strain>
    </source>
</reference>
<dbReference type="EMBL" id="ML208279">
    <property type="protein sequence ID" value="TFK73024.1"/>
    <property type="molecule type" value="Genomic_DNA"/>
</dbReference>
<gene>
    <name evidence="1" type="ORF">BDN72DRAFT_257005</name>
</gene>
<dbReference type="Proteomes" id="UP000308600">
    <property type="component" value="Unassembled WGS sequence"/>
</dbReference>